<proteinExistence type="predicted"/>
<feature type="region of interest" description="Disordered" evidence="1">
    <location>
        <begin position="1"/>
        <end position="34"/>
    </location>
</feature>
<evidence type="ECO:0000313" key="2">
    <source>
        <dbReference type="EMBL" id="MCI86003.1"/>
    </source>
</evidence>
<dbReference type="EMBL" id="LXQA011129352">
    <property type="protein sequence ID" value="MCI86003.1"/>
    <property type="molecule type" value="Genomic_DNA"/>
</dbReference>
<dbReference type="AlphaFoldDB" id="A0A392VEX9"/>
<sequence length="34" mass="3514">RGPSPHQSHSAVEDDVLDSPGSKYPAHGSDAQLA</sequence>
<comment type="caution">
    <text evidence="2">The sequence shown here is derived from an EMBL/GenBank/DDBJ whole genome shotgun (WGS) entry which is preliminary data.</text>
</comment>
<protein>
    <submittedName>
        <fullName evidence="2">Uncharacterized protein</fullName>
    </submittedName>
</protein>
<keyword evidence="3" id="KW-1185">Reference proteome</keyword>
<evidence type="ECO:0000256" key="1">
    <source>
        <dbReference type="SAM" id="MobiDB-lite"/>
    </source>
</evidence>
<evidence type="ECO:0000313" key="3">
    <source>
        <dbReference type="Proteomes" id="UP000265520"/>
    </source>
</evidence>
<feature type="non-terminal residue" evidence="2">
    <location>
        <position position="1"/>
    </location>
</feature>
<accession>A0A392VEX9</accession>
<organism evidence="2 3">
    <name type="scientific">Trifolium medium</name>
    <dbReference type="NCBI Taxonomy" id="97028"/>
    <lineage>
        <taxon>Eukaryota</taxon>
        <taxon>Viridiplantae</taxon>
        <taxon>Streptophyta</taxon>
        <taxon>Embryophyta</taxon>
        <taxon>Tracheophyta</taxon>
        <taxon>Spermatophyta</taxon>
        <taxon>Magnoliopsida</taxon>
        <taxon>eudicotyledons</taxon>
        <taxon>Gunneridae</taxon>
        <taxon>Pentapetalae</taxon>
        <taxon>rosids</taxon>
        <taxon>fabids</taxon>
        <taxon>Fabales</taxon>
        <taxon>Fabaceae</taxon>
        <taxon>Papilionoideae</taxon>
        <taxon>50 kb inversion clade</taxon>
        <taxon>NPAAA clade</taxon>
        <taxon>Hologalegina</taxon>
        <taxon>IRL clade</taxon>
        <taxon>Trifolieae</taxon>
        <taxon>Trifolium</taxon>
    </lineage>
</organism>
<dbReference type="Proteomes" id="UP000265520">
    <property type="component" value="Unassembled WGS sequence"/>
</dbReference>
<feature type="compositionally biased region" description="Polar residues" evidence="1">
    <location>
        <begin position="1"/>
        <end position="10"/>
    </location>
</feature>
<name>A0A392VEX9_9FABA</name>
<reference evidence="2 3" key="1">
    <citation type="journal article" date="2018" name="Front. Plant Sci.">
        <title>Red Clover (Trifolium pratense) and Zigzag Clover (T. medium) - A Picture of Genomic Similarities and Differences.</title>
        <authorList>
            <person name="Dluhosova J."/>
            <person name="Istvanek J."/>
            <person name="Nedelnik J."/>
            <person name="Repkova J."/>
        </authorList>
    </citation>
    <scope>NUCLEOTIDE SEQUENCE [LARGE SCALE GENOMIC DNA]</scope>
    <source>
        <strain evidence="3">cv. 10/8</strain>
        <tissue evidence="2">Leaf</tissue>
    </source>
</reference>